<dbReference type="Pfam" id="PF01427">
    <property type="entry name" value="Peptidase_M15"/>
    <property type="match status" value="1"/>
</dbReference>
<evidence type="ECO:0000256" key="7">
    <source>
        <dbReference type="ARBA" id="ARBA00023049"/>
    </source>
</evidence>
<dbReference type="GO" id="GO:0046872">
    <property type="term" value="F:metal ion binding"/>
    <property type="evidence" value="ECO:0007669"/>
    <property type="project" value="UniProtKB-KW"/>
</dbReference>
<keyword evidence="7" id="KW-0482">Metalloprotease</keyword>
<comment type="catalytic activity">
    <reaction evidence="1">
        <text>D-alanyl-D-alanine + H2O = 2 D-alanine</text>
        <dbReference type="Rhea" id="RHEA:20661"/>
        <dbReference type="ChEBI" id="CHEBI:15377"/>
        <dbReference type="ChEBI" id="CHEBI:57416"/>
        <dbReference type="ChEBI" id="CHEBI:57822"/>
        <dbReference type="EC" id="3.4.13.22"/>
    </reaction>
</comment>
<keyword evidence="8" id="KW-0961">Cell wall biogenesis/degradation</keyword>
<evidence type="ECO:0000313" key="10">
    <source>
        <dbReference type="EMBL" id="HIY60021.1"/>
    </source>
</evidence>
<dbReference type="GO" id="GO:0008237">
    <property type="term" value="F:metallopeptidase activity"/>
    <property type="evidence" value="ECO:0007669"/>
    <property type="project" value="UniProtKB-KW"/>
</dbReference>
<gene>
    <name evidence="10" type="ORF">H9831_04980</name>
</gene>
<dbReference type="SUPFAM" id="SSF55166">
    <property type="entry name" value="Hedgehog/DD-peptidase"/>
    <property type="match status" value="2"/>
</dbReference>
<evidence type="ECO:0000256" key="3">
    <source>
        <dbReference type="ARBA" id="ARBA00022723"/>
    </source>
</evidence>
<name>A0A9D1YPT9_9FIRM</name>
<dbReference type="InterPro" id="IPR000755">
    <property type="entry name" value="A_A_dipeptidase"/>
</dbReference>
<protein>
    <recommendedName>
        <fullName evidence="12">D-alanyl-D-alanine dipeptidase</fullName>
    </recommendedName>
</protein>
<dbReference type="GO" id="GO:0006508">
    <property type="term" value="P:proteolysis"/>
    <property type="evidence" value="ECO:0007669"/>
    <property type="project" value="UniProtKB-KW"/>
</dbReference>
<dbReference type="PANTHER" id="PTHR43126:SF2">
    <property type="entry name" value="D-ALANYL-D-ALANINE DIPEPTIDASE"/>
    <property type="match status" value="1"/>
</dbReference>
<evidence type="ECO:0000256" key="9">
    <source>
        <dbReference type="SAM" id="MobiDB-lite"/>
    </source>
</evidence>
<sequence>MMPRWNRTRFLLIALEVILLIAAVTGFLLWLEYRNADLRFPDWAEVGLSTEDGKNYRLSWPQLEDAERYAVKISRASGGKETGEVLWRGECEENSCLVGELPAEEAVIAITPVARFRTLFGTATRHGSTPFTVTAQLDAPAVEGLEYSMDAESQLLTARFDTREELTYSLWKDSDGTLQREREIENGELTVSFGEEGDYPIPAYEEPASFAVRASRPGNGYVVTGPAAETMVVSREKILTRIMELSCEQLGENRYSFTWNETLGRKFQVQRSFGGNAWETVAEVALGEELKYDTEMLHSGTAYTYRVEAVENDGSVVAEDEAEIFTELLTLSCTIWPVKEMTLYAPDTMADTGVQTEALKAYRVLEEKDGSFLVEEGGTQGYIDSNYCLINLSDYLGELCSYDIVNSYSALYMMHGFEIPEITDTVIWGYEEILLSDGEYLVPYLYPCCEKLIIAAKAALEDGYRLKIYDAYRPHEATEELYQTAERILDEPLPVTITVSGEGEETGAEEGGTGAETGAEAAPEEWPEDWSEEDIRELEELIGPSEEEKLLQQQLEVLRGMTVPQTEAGLAETETDSEDPAEITEEEIQMLKAAGLLPPDWQPEEEKELVPVYRNLVTNGSYKLSNFLARVGSAHNMGIALDLTLETLDGEELEMQTRMHDLSWYATIDRNNENADLLNKYMTGAGFAILRSEWWHFQDNETRDALELDYYQYGVTRKGLGG</sequence>
<feature type="compositionally biased region" description="Acidic residues" evidence="9">
    <location>
        <begin position="522"/>
        <end position="531"/>
    </location>
</feature>
<dbReference type="Gene3D" id="2.60.40.10">
    <property type="entry name" value="Immunoglobulins"/>
    <property type="match status" value="1"/>
</dbReference>
<comment type="caution">
    <text evidence="10">The sequence shown here is derived from an EMBL/GenBank/DDBJ whole genome shotgun (WGS) entry which is preliminary data.</text>
</comment>
<evidence type="ECO:0000256" key="4">
    <source>
        <dbReference type="ARBA" id="ARBA00022801"/>
    </source>
</evidence>
<proteinExistence type="predicted"/>
<evidence type="ECO:0008006" key="12">
    <source>
        <dbReference type="Google" id="ProtNLM"/>
    </source>
</evidence>
<organism evidence="10 11">
    <name type="scientific">Candidatus Eisenbergiella pullistercoris</name>
    <dbReference type="NCBI Taxonomy" id="2838555"/>
    <lineage>
        <taxon>Bacteria</taxon>
        <taxon>Bacillati</taxon>
        <taxon>Bacillota</taxon>
        <taxon>Clostridia</taxon>
        <taxon>Lachnospirales</taxon>
        <taxon>Lachnospiraceae</taxon>
        <taxon>Eisenbergiella</taxon>
    </lineage>
</organism>
<dbReference type="InterPro" id="IPR009045">
    <property type="entry name" value="Zn_M74/Hedgehog-like"/>
</dbReference>
<dbReference type="InterPro" id="IPR013783">
    <property type="entry name" value="Ig-like_fold"/>
</dbReference>
<evidence type="ECO:0000256" key="8">
    <source>
        <dbReference type="ARBA" id="ARBA00023316"/>
    </source>
</evidence>
<dbReference type="EMBL" id="DXDD01000065">
    <property type="protein sequence ID" value="HIY60021.1"/>
    <property type="molecule type" value="Genomic_DNA"/>
</dbReference>
<evidence type="ECO:0000256" key="6">
    <source>
        <dbReference type="ARBA" id="ARBA00022997"/>
    </source>
</evidence>
<dbReference type="GO" id="GO:0160237">
    <property type="term" value="F:D-Ala-D-Ala dipeptidase activity"/>
    <property type="evidence" value="ECO:0007669"/>
    <property type="project" value="UniProtKB-EC"/>
</dbReference>
<dbReference type="Proteomes" id="UP000824007">
    <property type="component" value="Unassembled WGS sequence"/>
</dbReference>
<evidence type="ECO:0000256" key="5">
    <source>
        <dbReference type="ARBA" id="ARBA00022833"/>
    </source>
</evidence>
<accession>A0A9D1YPT9</accession>
<reference evidence="10" key="1">
    <citation type="journal article" date="2021" name="PeerJ">
        <title>Extensive microbial diversity within the chicken gut microbiome revealed by metagenomics and culture.</title>
        <authorList>
            <person name="Gilroy R."/>
            <person name="Ravi A."/>
            <person name="Getino M."/>
            <person name="Pursley I."/>
            <person name="Horton D.L."/>
            <person name="Alikhan N.F."/>
            <person name="Baker D."/>
            <person name="Gharbi K."/>
            <person name="Hall N."/>
            <person name="Watson M."/>
            <person name="Adriaenssens E.M."/>
            <person name="Foster-Nyarko E."/>
            <person name="Jarju S."/>
            <person name="Secka A."/>
            <person name="Antonio M."/>
            <person name="Oren A."/>
            <person name="Chaudhuri R.R."/>
            <person name="La Ragione R."/>
            <person name="Hildebrand F."/>
            <person name="Pallen M.J."/>
        </authorList>
    </citation>
    <scope>NUCLEOTIDE SEQUENCE</scope>
    <source>
        <strain evidence="10">ChiSxjej3B15-24422</strain>
    </source>
</reference>
<evidence type="ECO:0000313" key="11">
    <source>
        <dbReference type="Proteomes" id="UP000824007"/>
    </source>
</evidence>
<keyword evidence="6" id="KW-0224">Dipeptidase</keyword>
<dbReference type="Gene3D" id="3.30.1380.10">
    <property type="match status" value="1"/>
</dbReference>
<evidence type="ECO:0000256" key="2">
    <source>
        <dbReference type="ARBA" id="ARBA00022670"/>
    </source>
</evidence>
<dbReference type="GO" id="GO:0071555">
    <property type="term" value="P:cell wall organization"/>
    <property type="evidence" value="ECO:0007669"/>
    <property type="project" value="UniProtKB-KW"/>
</dbReference>
<dbReference type="AlphaFoldDB" id="A0A9D1YPT9"/>
<evidence type="ECO:0000256" key="1">
    <source>
        <dbReference type="ARBA" id="ARBA00001362"/>
    </source>
</evidence>
<feature type="region of interest" description="Disordered" evidence="9">
    <location>
        <begin position="503"/>
        <end position="531"/>
    </location>
</feature>
<keyword evidence="2" id="KW-0645">Protease</keyword>
<keyword evidence="4" id="KW-0378">Hydrolase</keyword>
<reference evidence="10" key="2">
    <citation type="submission" date="2021-04" db="EMBL/GenBank/DDBJ databases">
        <authorList>
            <person name="Gilroy R."/>
        </authorList>
    </citation>
    <scope>NUCLEOTIDE SEQUENCE</scope>
    <source>
        <strain evidence="10">ChiSxjej3B15-24422</strain>
    </source>
</reference>
<keyword evidence="3" id="KW-0479">Metal-binding</keyword>
<dbReference type="PANTHER" id="PTHR43126">
    <property type="entry name" value="D-ALANYL-D-ALANINE DIPEPTIDASE"/>
    <property type="match status" value="1"/>
</dbReference>
<keyword evidence="5" id="KW-0862">Zinc</keyword>